<protein>
    <recommendedName>
        <fullName evidence="2">Glucose-methanol-choline oxidoreductase C-terminal domain-containing protein</fullName>
    </recommendedName>
</protein>
<dbReference type="InterPro" id="IPR007867">
    <property type="entry name" value="GMC_OxRtase_C"/>
</dbReference>
<dbReference type="Gene3D" id="3.30.560.10">
    <property type="entry name" value="Glucose Oxidase, domain 3"/>
    <property type="match status" value="2"/>
</dbReference>
<dbReference type="GO" id="GO:0050660">
    <property type="term" value="F:flavin adenine dinucleotide binding"/>
    <property type="evidence" value="ECO:0007669"/>
    <property type="project" value="InterPro"/>
</dbReference>
<gene>
    <name evidence="3" type="ORF">PYW07_010939</name>
</gene>
<comment type="caution">
    <text evidence="3">The sequence shown here is derived from an EMBL/GenBank/DDBJ whole genome shotgun (WGS) entry which is preliminary data.</text>
</comment>
<feature type="domain" description="Glucose-methanol-choline oxidoreductase C-terminal" evidence="2">
    <location>
        <begin position="118"/>
        <end position="201"/>
    </location>
</feature>
<comment type="similarity">
    <text evidence="1">Belongs to the GMC oxidoreductase family.</text>
</comment>
<evidence type="ECO:0000313" key="3">
    <source>
        <dbReference type="EMBL" id="KAJ8706162.1"/>
    </source>
</evidence>
<proteinExistence type="inferred from homology"/>
<dbReference type="Pfam" id="PF05199">
    <property type="entry name" value="GMC_oxred_C"/>
    <property type="match status" value="1"/>
</dbReference>
<evidence type="ECO:0000313" key="4">
    <source>
        <dbReference type="Proteomes" id="UP001231518"/>
    </source>
</evidence>
<dbReference type="InterPro" id="IPR012132">
    <property type="entry name" value="GMC_OxRdtase"/>
</dbReference>
<dbReference type="GO" id="GO:0016614">
    <property type="term" value="F:oxidoreductase activity, acting on CH-OH group of donors"/>
    <property type="evidence" value="ECO:0007669"/>
    <property type="project" value="InterPro"/>
</dbReference>
<dbReference type="SUPFAM" id="SSF51905">
    <property type="entry name" value="FAD/NAD(P)-binding domain"/>
    <property type="match status" value="1"/>
</dbReference>
<accession>A0AAD7Y8G7</accession>
<evidence type="ECO:0000259" key="2">
    <source>
        <dbReference type="Pfam" id="PF05199"/>
    </source>
</evidence>
<sequence length="215" mass="23291">MGASLSNELLTLAQIPFTMLTATGVDKSVWPKQATIQNNATYDFIVIGGGTAGSVVATRLAESGTDSVMVLEEGGDPPFLAMIAYYFDEIPNSPVDRNYTSTRDPYAARGNNNYTKELETEPAGLDLPECAGKKKGSDEFWECYVLEHTHSPYHSVGTCPMGKVVDSKLRVIGMQKLRVVDASVMPKIPRSSPNAAVIMVAEKASDIIKNDNRNV</sequence>
<dbReference type="EMBL" id="JARGEI010000029">
    <property type="protein sequence ID" value="KAJ8706162.1"/>
    <property type="molecule type" value="Genomic_DNA"/>
</dbReference>
<evidence type="ECO:0000256" key="1">
    <source>
        <dbReference type="ARBA" id="ARBA00010790"/>
    </source>
</evidence>
<dbReference type="Gene3D" id="3.50.50.60">
    <property type="entry name" value="FAD/NAD(P)-binding domain"/>
    <property type="match status" value="2"/>
</dbReference>
<dbReference type="AlphaFoldDB" id="A0AAD7Y8G7"/>
<keyword evidence="4" id="KW-1185">Reference proteome</keyword>
<dbReference type="Proteomes" id="UP001231518">
    <property type="component" value="Chromosome 26"/>
</dbReference>
<dbReference type="PANTHER" id="PTHR11552:SF147">
    <property type="entry name" value="CHOLINE DEHYDROGENASE, MITOCHONDRIAL"/>
    <property type="match status" value="1"/>
</dbReference>
<name>A0AAD7Y8G7_MYTSE</name>
<reference evidence="3" key="1">
    <citation type="submission" date="2023-03" db="EMBL/GenBank/DDBJ databases">
        <title>Chromosome-level genomes of two armyworms, Mythimna separata and Mythimna loreyi, provide insights into the biosynthesis and reception of sex pheromones.</title>
        <authorList>
            <person name="Zhao H."/>
        </authorList>
    </citation>
    <scope>NUCLEOTIDE SEQUENCE</scope>
    <source>
        <strain evidence="3">BeijingLab</strain>
        <tissue evidence="3">Pupa</tissue>
    </source>
</reference>
<dbReference type="InterPro" id="IPR036188">
    <property type="entry name" value="FAD/NAD-bd_sf"/>
</dbReference>
<organism evidence="3 4">
    <name type="scientific">Mythimna separata</name>
    <name type="common">Oriental armyworm</name>
    <name type="synonym">Pseudaletia separata</name>
    <dbReference type="NCBI Taxonomy" id="271217"/>
    <lineage>
        <taxon>Eukaryota</taxon>
        <taxon>Metazoa</taxon>
        <taxon>Ecdysozoa</taxon>
        <taxon>Arthropoda</taxon>
        <taxon>Hexapoda</taxon>
        <taxon>Insecta</taxon>
        <taxon>Pterygota</taxon>
        <taxon>Neoptera</taxon>
        <taxon>Endopterygota</taxon>
        <taxon>Lepidoptera</taxon>
        <taxon>Glossata</taxon>
        <taxon>Ditrysia</taxon>
        <taxon>Noctuoidea</taxon>
        <taxon>Noctuidae</taxon>
        <taxon>Noctuinae</taxon>
        <taxon>Hadenini</taxon>
        <taxon>Mythimna</taxon>
    </lineage>
</organism>
<dbReference type="PANTHER" id="PTHR11552">
    <property type="entry name" value="GLUCOSE-METHANOL-CHOLINE GMC OXIDOREDUCTASE"/>
    <property type="match status" value="1"/>
</dbReference>